<dbReference type="Pfam" id="PF02518">
    <property type="entry name" value="HATPase_c"/>
    <property type="match status" value="1"/>
</dbReference>
<dbReference type="InterPro" id="IPR011712">
    <property type="entry name" value="Sig_transdc_His_kin_sub3_dim/P"/>
</dbReference>
<dbReference type="GO" id="GO:0016020">
    <property type="term" value="C:membrane"/>
    <property type="evidence" value="ECO:0007669"/>
    <property type="project" value="InterPro"/>
</dbReference>
<dbReference type="Gene3D" id="1.20.5.1930">
    <property type="match status" value="1"/>
</dbReference>
<dbReference type="Gene3D" id="3.30.450.40">
    <property type="match status" value="1"/>
</dbReference>
<dbReference type="SMART" id="SM00065">
    <property type="entry name" value="GAF"/>
    <property type="match status" value="1"/>
</dbReference>
<keyword evidence="2 5" id="KW-0418">Kinase</keyword>
<dbReference type="AlphaFoldDB" id="A0A540VDR0"/>
<organism evidence="5 6">
    <name type="scientific">Litorilinea aerophila</name>
    <dbReference type="NCBI Taxonomy" id="1204385"/>
    <lineage>
        <taxon>Bacteria</taxon>
        <taxon>Bacillati</taxon>
        <taxon>Chloroflexota</taxon>
        <taxon>Caldilineae</taxon>
        <taxon>Caldilineales</taxon>
        <taxon>Caldilineaceae</taxon>
        <taxon>Litorilinea</taxon>
    </lineage>
</organism>
<reference evidence="5 6" key="1">
    <citation type="submission" date="2019-06" db="EMBL/GenBank/DDBJ databases">
        <title>Genome sequence of Litorilinea aerophila BAA-2444.</title>
        <authorList>
            <person name="Maclea K.S."/>
            <person name="Maurais E.G."/>
            <person name="Iannazzi L.C."/>
        </authorList>
    </citation>
    <scope>NUCLEOTIDE SEQUENCE [LARGE SCALE GENOMIC DNA]</scope>
    <source>
        <strain evidence="5 6">ATCC BAA-2444</strain>
    </source>
</reference>
<dbReference type="CDD" id="cd16917">
    <property type="entry name" value="HATPase_UhpB-NarQ-NarX-like"/>
    <property type="match status" value="1"/>
</dbReference>
<evidence type="ECO:0000256" key="1">
    <source>
        <dbReference type="ARBA" id="ARBA00022679"/>
    </source>
</evidence>
<dbReference type="SMART" id="SM00387">
    <property type="entry name" value="HATPase_c"/>
    <property type="match status" value="1"/>
</dbReference>
<dbReference type="InterPro" id="IPR003594">
    <property type="entry name" value="HATPase_dom"/>
</dbReference>
<dbReference type="SUPFAM" id="SSF55874">
    <property type="entry name" value="ATPase domain of HSP90 chaperone/DNA topoisomerase II/histidine kinase"/>
    <property type="match status" value="1"/>
</dbReference>
<accession>A0A540VDR0</accession>
<dbReference type="InterPro" id="IPR005467">
    <property type="entry name" value="His_kinase_dom"/>
</dbReference>
<dbReference type="InParanoid" id="A0A540VDR0"/>
<dbReference type="GO" id="GO:0000155">
    <property type="term" value="F:phosphorelay sensor kinase activity"/>
    <property type="evidence" value="ECO:0007669"/>
    <property type="project" value="InterPro"/>
</dbReference>
<name>A0A540VDR0_9CHLR</name>
<keyword evidence="3" id="KW-0902">Two-component regulatory system</keyword>
<dbReference type="OrthoDB" id="144293at2"/>
<dbReference type="SUPFAM" id="SSF55781">
    <property type="entry name" value="GAF domain-like"/>
    <property type="match status" value="1"/>
</dbReference>
<keyword evidence="1" id="KW-0808">Transferase</keyword>
<dbReference type="InterPro" id="IPR050482">
    <property type="entry name" value="Sensor_HK_TwoCompSys"/>
</dbReference>
<dbReference type="Pfam" id="PF13185">
    <property type="entry name" value="GAF_2"/>
    <property type="match status" value="1"/>
</dbReference>
<dbReference type="Gene3D" id="3.30.565.10">
    <property type="entry name" value="Histidine kinase-like ATPase, C-terminal domain"/>
    <property type="match status" value="1"/>
</dbReference>
<proteinExistence type="predicted"/>
<gene>
    <name evidence="5" type="ORF">FKZ61_14925</name>
</gene>
<keyword evidence="6" id="KW-1185">Reference proteome</keyword>
<feature type="domain" description="Histidine kinase" evidence="4">
    <location>
        <begin position="193"/>
        <end position="394"/>
    </location>
</feature>
<dbReference type="Pfam" id="PF07730">
    <property type="entry name" value="HisKA_3"/>
    <property type="match status" value="1"/>
</dbReference>
<sequence>MPEHLPMNEQQQLQQHHRELSILNHIAQALNREVDLDRALQVVLGLVAELFGLRTGWVFLVHPETGNTYLAATHNLPPGLAHEPERMAGGCYCLDTYLAGDLEGAANVNIITCSRLKKLMAGTDGLRFHASIPLYAQETRLGVLNVASTDWRKLSADDLRLLYTVGDMLSIAIARAHLFARSTQLGAVEERNRLAREIHDTLAQGLSAIALQLETADALLERADRQDAALQQVQRCVQKALQMARHNLEEARRSVLDLRAAPLQGRTLAQAIAHLIQESALGPEVDCDFVLVGDDRPLPVHLEVGLYRMAQEALNNIQRHAGACHVRLTLTLTPASVSLAIEDNGQGFDPAEIPEGRFGLVGLNERARLLGGELRLESSPGEGTAITVCVPLPAR</sequence>
<dbReference type="FunCoup" id="A0A540VDR0">
    <property type="interactions" value="3"/>
</dbReference>
<dbReference type="InterPro" id="IPR003018">
    <property type="entry name" value="GAF"/>
</dbReference>
<dbReference type="EMBL" id="VIGC01000019">
    <property type="protein sequence ID" value="TQE94901.1"/>
    <property type="molecule type" value="Genomic_DNA"/>
</dbReference>
<dbReference type="PANTHER" id="PTHR24421:SF62">
    <property type="entry name" value="SENSORY TRANSDUCTION HISTIDINE KINASE"/>
    <property type="match status" value="1"/>
</dbReference>
<evidence type="ECO:0000313" key="6">
    <source>
        <dbReference type="Proteomes" id="UP000317371"/>
    </source>
</evidence>
<dbReference type="InterPro" id="IPR029016">
    <property type="entry name" value="GAF-like_dom_sf"/>
</dbReference>
<dbReference type="PANTHER" id="PTHR24421">
    <property type="entry name" value="NITRATE/NITRITE SENSOR PROTEIN NARX-RELATED"/>
    <property type="match status" value="1"/>
</dbReference>
<dbReference type="PROSITE" id="PS50109">
    <property type="entry name" value="HIS_KIN"/>
    <property type="match status" value="1"/>
</dbReference>
<comment type="caution">
    <text evidence="5">The sequence shown here is derived from an EMBL/GenBank/DDBJ whole genome shotgun (WGS) entry which is preliminary data.</text>
</comment>
<dbReference type="GO" id="GO:0046983">
    <property type="term" value="F:protein dimerization activity"/>
    <property type="evidence" value="ECO:0007669"/>
    <property type="project" value="InterPro"/>
</dbReference>
<dbReference type="InterPro" id="IPR036890">
    <property type="entry name" value="HATPase_C_sf"/>
</dbReference>
<evidence type="ECO:0000256" key="2">
    <source>
        <dbReference type="ARBA" id="ARBA00022777"/>
    </source>
</evidence>
<dbReference type="Proteomes" id="UP000317371">
    <property type="component" value="Unassembled WGS sequence"/>
</dbReference>
<evidence type="ECO:0000256" key="3">
    <source>
        <dbReference type="ARBA" id="ARBA00023012"/>
    </source>
</evidence>
<protein>
    <submittedName>
        <fullName evidence="5">Sensor histidine kinase</fullName>
    </submittedName>
</protein>
<evidence type="ECO:0000259" key="4">
    <source>
        <dbReference type="PROSITE" id="PS50109"/>
    </source>
</evidence>
<evidence type="ECO:0000313" key="5">
    <source>
        <dbReference type="EMBL" id="TQE94901.1"/>
    </source>
</evidence>